<evidence type="ECO:0000256" key="1">
    <source>
        <dbReference type="SAM" id="MobiDB-lite"/>
    </source>
</evidence>
<accession>A0A843UFR2</accession>
<feature type="non-terminal residue" evidence="2">
    <location>
        <position position="1"/>
    </location>
</feature>
<protein>
    <submittedName>
        <fullName evidence="2">Uncharacterized protein</fullName>
    </submittedName>
</protein>
<dbReference type="AlphaFoldDB" id="A0A843UFR2"/>
<evidence type="ECO:0000313" key="2">
    <source>
        <dbReference type="EMBL" id="MQL81047.1"/>
    </source>
</evidence>
<comment type="caution">
    <text evidence="2">The sequence shown here is derived from an EMBL/GenBank/DDBJ whole genome shotgun (WGS) entry which is preliminary data.</text>
</comment>
<proteinExistence type="predicted"/>
<gene>
    <name evidence="2" type="ORF">Taro_013501</name>
</gene>
<feature type="region of interest" description="Disordered" evidence="1">
    <location>
        <begin position="1"/>
        <end position="29"/>
    </location>
</feature>
<dbReference type="Proteomes" id="UP000652761">
    <property type="component" value="Unassembled WGS sequence"/>
</dbReference>
<reference evidence="2" key="1">
    <citation type="submission" date="2017-07" db="EMBL/GenBank/DDBJ databases">
        <title>Taro Niue Genome Assembly and Annotation.</title>
        <authorList>
            <person name="Atibalentja N."/>
            <person name="Keating K."/>
            <person name="Fields C.J."/>
        </authorList>
    </citation>
    <scope>NUCLEOTIDE SEQUENCE</scope>
    <source>
        <strain evidence="2">Niue_2</strain>
        <tissue evidence="2">Leaf</tissue>
    </source>
</reference>
<organism evidence="2 3">
    <name type="scientific">Colocasia esculenta</name>
    <name type="common">Wild taro</name>
    <name type="synonym">Arum esculentum</name>
    <dbReference type="NCBI Taxonomy" id="4460"/>
    <lineage>
        <taxon>Eukaryota</taxon>
        <taxon>Viridiplantae</taxon>
        <taxon>Streptophyta</taxon>
        <taxon>Embryophyta</taxon>
        <taxon>Tracheophyta</taxon>
        <taxon>Spermatophyta</taxon>
        <taxon>Magnoliopsida</taxon>
        <taxon>Liliopsida</taxon>
        <taxon>Araceae</taxon>
        <taxon>Aroideae</taxon>
        <taxon>Colocasieae</taxon>
        <taxon>Colocasia</taxon>
    </lineage>
</organism>
<sequence>IRQGPPQRCSGGVLGVDEPLRGSSSTAQNTPLQVFFPRTAPLPAALASPQHSSQTNSAFSKHMAEYWSNCMRSSSQNLEEH</sequence>
<name>A0A843UFR2_COLES</name>
<keyword evidence="3" id="KW-1185">Reference proteome</keyword>
<dbReference type="EMBL" id="NMUH01000543">
    <property type="protein sequence ID" value="MQL81047.1"/>
    <property type="molecule type" value="Genomic_DNA"/>
</dbReference>
<evidence type="ECO:0000313" key="3">
    <source>
        <dbReference type="Proteomes" id="UP000652761"/>
    </source>
</evidence>